<evidence type="ECO:0000256" key="1">
    <source>
        <dbReference type="SAM" id="MobiDB-lite"/>
    </source>
</evidence>
<feature type="non-terminal residue" evidence="3">
    <location>
        <position position="359"/>
    </location>
</feature>
<dbReference type="InterPro" id="IPR015943">
    <property type="entry name" value="WD40/YVTN_repeat-like_dom_sf"/>
</dbReference>
<dbReference type="AlphaFoldDB" id="A0A0F8WSE2"/>
<dbReference type="SMART" id="SM00564">
    <property type="entry name" value="PQQ"/>
    <property type="match status" value="3"/>
</dbReference>
<name>A0A0F8WSE2_9ZZZZ</name>
<dbReference type="InterPro" id="IPR002372">
    <property type="entry name" value="PQQ_rpt_dom"/>
</dbReference>
<dbReference type="PANTHER" id="PTHR34512">
    <property type="entry name" value="CELL SURFACE PROTEIN"/>
    <property type="match status" value="1"/>
</dbReference>
<feature type="domain" description="Pyrrolo-quinoline quinone repeat" evidence="2">
    <location>
        <begin position="130"/>
        <end position="297"/>
    </location>
</feature>
<evidence type="ECO:0000313" key="3">
    <source>
        <dbReference type="EMBL" id="KKK59593.1"/>
    </source>
</evidence>
<dbReference type="EMBL" id="LAZR01063394">
    <property type="protein sequence ID" value="KKK59593.1"/>
    <property type="molecule type" value="Genomic_DNA"/>
</dbReference>
<comment type="caution">
    <text evidence="3">The sequence shown here is derived from an EMBL/GenBank/DDBJ whole genome shotgun (WGS) entry which is preliminary data.</text>
</comment>
<dbReference type="Gene3D" id="2.130.10.10">
    <property type="entry name" value="YVTN repeat-like/Quinoprotein amine dehydrogenase"/>
    <property type="match status" value="1"/>
</dbReference>
<organism evidence="3">
    <name type="scientific">marine sediment metagenome</name>
    <dbReference type="NCBI Taxonomy" id="412755"/>
    <lineage>
        <taxon>unclassified sequences</taxon>
        <taxon>metagenomes</taxon>
        <taxon>ecological metagenomes</taxon>
    </lineage>
</organism>
<evidence type="ECO:0000259" key="2">
    <source>
        <dbReference type="Pfam" id="PF13360"/>
    </source>
</evidence>
<sequence length="359" mass="38510">YPPVASGRFLFSGELSVTSLATGKLDENRITKGSCSRYVGVVPANGLLYTFAKGCTCWPMLKGFAALAPAGGEGSAARPDRPEDFPLQTGPAQAPAEHAKADPAQEWPMYRHDPWRSGSTTGEGPAALGVVWRQKVPGAAGRRGKEWRDNPFVPGRLTAPVVAAGVAVVASPDRHQVTAMDAATGEIKWQFTANGRVDTPPTIVDGRCLFGTRTGWVYCLRLADGKRLWRLRAAAGDRQIVAHGQVESPWPVAGSVLAIGPTVYFAAGRQYLADGGIRVFAVEAATGKVRWVRRIDSLPDHHYYGAAALEFDNYDLLVREGTHVSMSRWRLDAATGEMNVLPRSGFGHYRTGGGGVMAP</sequence>
<dbReference type="Pfam" id="PF13360">
    <property type="entry name" value="PQQ_2"/>
    <property type="match status" value="1"/>
</dbReference>
<dbReference type="SUPFAM" id="SSF50998">
    <property type="entry name" value="Quinoprotein alcohol dehydrogenase-like"/>
    <property type="match status" value="1"/>
</dbReference>
<dbReference type="InterPro" id="IPR011047">
    <property type="entry name" value="Quinoprotein_ADH-like_sf"/>
</dbReference>
<accession>A0A0F8WSE2</accession>
<gene>
    <name evidence="3" type="ORF">LCGC14_3032840</name>
</gene>
<feature type="non-terminal residue" evidence="3">
    <location>
        <position position="1"/>
    </location>
</feature>
<dbReference type="InterPro" id="IPR018391">
    <property type="entry name" value="PQQ_b-propeller_rpt"/>
</dbReference>
<reference evidence="3" key="1">
    <citation type="journal article" date="2015" name="Nature">
        <title>Complex archaea that bridge the gap between prokaryotes and eukaryotes.</title>
        <authorList>
            <person name="Spang A."/>
            <person name="Saw J.H."/>
            <person name="Jorgensen S.L."/>
            <person name="Zaremba-Niedzwiedzka K."/>
            <person name="Martijn J."/>
            <person name="Lind A.E."/>
            <person name="van Eijk R."/>
            <person name="Schleper C."/>
            <person name="Guy L."/>
            <person name="Ettema T.J."/>
        </authorList>
    </citation>
    <scope>NUCLEOTIDE SEQUENCE</scope>
</reference>
<dbReference type="PANTHER" id="PTHR34512:SF30">
    <property type="entry name" value="OUTER MEMBRANE PROTEIN ASSEMBLY FACTOR BAMB"/>
    <property type="match status" value="1"/>
</dbReference>
<feature type="region of interest" description="Disordered" evidence="1">
    <location>
        <begin position="71"/>
        <end position="101"/>
    </location>
</feature>
<proteinExistence type="predicted"/>
<protein>
    <recommendedName>
        <fullName evidence="2">Pyrrolo-quinoline quinone repeat domain-containing protein</fullName>
    </recommendedName>
</protein>